<reference evidence="2 3" key="1">
    <citation type="journal article" date="2022" name="Nat. Ecol. Evol.">
        <title>A masculinizing supergene underlies an exaggerated male reproductive morph in a spider.</title>
        <authorList>
            <person name="Hendrickx F."/>
            <person name="De Corte Z."/>
            <person name="Sonet G."/>
            <person name="Van Belleghem S.M."/>
            <person name="Kostlbacher S."/>
            <person name="Vangestel C."/>
        </authorList>
    </citation>
    <scope>NUCLEOTIDE SEQUENCE [LARGE SCALE GENOMIC DNA]</scope>
    <source>
        <strain evidence="2">W744_W776</strain>
    </source>
</reference>
<protein>
    <submittedName>
        <fullName evidence="2">Uncharacterized protein</fullName>
    </submittedName>
</protein>
<comment type="caution">
    <text evidence="2">The sequence shown here is derived from an EMBL/GenBank/DDBJ whole genome shotgun (WGS) entry which is preliminary data.</text>
</comment>
<evidence type="ECO:0000256" key="1">
    <source>
        <dbReference type="SAM" id="MobiDB-lite"/>
    </source>
</evidence>
<keyword evidence="3" id="KW-1185">Reference proteome</keyword>
<sequence length="121" mass="13528">SKGTPRSLTNSKGKKRKPSSKTLGVVLGCSDEDFVNFISRCLDWDPEKRMKPEESHRHRWLSGNRGPAHRRASTTSAGPKENGARDKKEPRMSPRRPEQASTRTIITITTAVAATMSNRKK</sequence>
<dbReference type="Gene3D" id="1.10.510.10">
    <property type="entry name" value="Transferase(Phosphotransferase) domain 1"/>
    <property type="match status" value="1"/>
</dbReference>
<proteinExistence type="predicted"/>
<dbReference type="InterPro" id="IPR011009">
    <property type="entry name" value="Kinase-like_dom_sf"/>
</dbReference>
<feature type="non-terminal residue" evidence="2">
    <location>
        <position position="1"/>
    </location>
</feature>
<feature type="compositionally biased region" description="Basic and acidic residues" evidence="1">
    <location>
        <begin position="45"/>
        <end position="56"/>
    </location>
</feature>
<gene>
    <name evidence="2" type="ORF">JTE90_020348</name>
</gene>
<dbReference type="EMBL" id="JAFNEN010006209">
    <property type="protein sequence ID" value="KAG8156201.1"/>
    <property type="molecule type" value="Genomic_DNA"/>
</dbReference>
<feature type="compositionally biased region" description="Polar residues" evidence="1">
    <location>
        <begin position="1"/>
        <end position="11"/>
    </location>
</feature>
<feature type="region of interest" description="Disordered" evidence="1">
    <location>
        <begin position="45"/>
        <end position="107"/>
    </location>
</feature>
<evidence type="ECO:0000313" key="2">
    <source>
        <dbReference type="EMBL" id="KAG8156201.1"/>
    </source>
</evidence>
<feature type="compositionally biased region" description="Basic and acidic residues" evidence="1">
    <location>
        <begin position="82"/>
        <end position="98"/>
    </location>
</feature>
<name>A0AAV6TED8_9ARAC</name>
<dbReference type="AlphaFoldDB" id="A0AAV6TED8"/>
<accession>A0AAV6TED8</accession>
<feature type="region of interest" description="Disordered" evidence="1">
    <location>
        <begin position="1"/>
        <end position="23"/>
    </location>
</feature>
<dbReference type="SUPFAM" id="SSF56112">
    <property type="entry name" value="Protein kinase-like (PK-like)"/>
    <property type="match status" value="1"/>
</dbReference>
<evidence type="ECO:0000313" key="3">
    <source>
        <dbReference type="Proteomes" id="UP000827092"/>
    </source>
</evidence>
<dbReference type="Proteomes" id="UP000827092">
    <property type="component" value="Unassembled WGS sequence"/>
</dbReference>
<organism evidence="2 3">
    <name type="scientific">Oedothorax gibbosus</name>
    <dbReference type="NCBI Taxonomy" id="931172"/>
    <lineage>
        <taxon>Eukaryota</taxon>
        <taxon>Metazoa</taxon>
        <taxon>Ecdysozoa</taxon>
        <taxon>Arthropoda</taxon>
        <taxon>Chelicerata</taxon>
        <taxon>Arachnida</taxon>
        <taxon>Araneae</taxon>
        <taxon>Araneomorphae</taxon>
        <taxon>Entelegynae</taxon>
        <taxon>Araneoidea</taxon>
        <taxon>Linyphiidae</taxon>
        <taxon>Erigoninae</taxon>
        <taxon>Oedothorax</taxon>
    </lineage>
</organism>